<protein>
    <recommendedName>
        <fullName evidence="5">PDZ domain-containing protein</fullName>
    </recommendedName>
</protein>
<evidence type="ECO:0008006" key="5">
    <source>
        <dbReference type="Google" id="ProtNLM"/>
    </source>
</evidence>
<feature type="transmembrane region" description="Helical" evidence="2">
    <location>
        <begin position="225"/>
        <end position="247"/>
    </location>
</feature>
<sequence length="263" mass="28784">MQACAGPSLSLLLHADPHSAGAQWRLGRSRAVAVRHFASRTSPQSGITCRAQHNSNTGGNILSAAIPLRDVQQSLQLELEEGKQGKTVVVKSVAAGSRAQQNGIVAGQQLLALSQISGEKFWTLDPDGIEEQDWIRAGRFAWDILDISSNEDLELVLSQPAAATSLLDEVESSQKGSQQQQSTIGDSLSSKYDEQYPDNPMVSALERRVKRRKERQEAEQKRNDVPFFLFLLGFFVVPPLVIILIAYSTGYLDSLSGHYTGTH</sequence>
<comment type="caution">
    <text evidence="3">The sequence shown here is derived from an EMBL/GenBank/DDBJ whole genome shotgun (WGS) entry which is preliminary data.</text>
</comment>
<name>A0AAW1S3D6_9CHLO</name>
<evidence type="ECO:0000313" key="4">
    <source>
        <dbReference type="Proteomes" id="UP001438707"/>
    </source>
</evidence>
<keyword evidence="2" id="KW-0812">Transmembrane</keyword>
<keyword evidence="2" id="KW-0472">Membrane</keyword>
<keyword evidence="2" id="KW-1133">Transmembrane helix</keyword>
<organism evidence="3 4">
    <name type="scientific">Apatococcus lobatus</name>
    <dbReference type="NCBI Taxonomy" id="904363"/>
    <lineage>
        <taxon>Eukaryota</taxon>
        <taxon>Viridiplantae</taxon>
        <taxon>Chlorophyta</taxon>
        <taxon>core chlorophytes</taxon>
        <taxon>Trebouxiophyceae</taxon>
        <taxon>Chlorellales</taxon>
        <taxon>Chlorellaceae</taxon>
        <taxon>Apatococcus</taxon>
    </lineage>
</organism>
<keyword evidence="4" id="KW-1185">Reference proteome</keyword>
<dbReference type="Proteomes" id="UP001438707">
    <property type="component" value="Unassembled WGS sequence"/>
</dbReference>
<evidence type="ECO:0000256" key="1">
    <source>
        <dbReference type="SAM" id="MobiDB-lite"/>
    </source>
</evidence>
<evidence type="ECO:0000256" key="2">
    <source>
        <dbReference type="SAM" id="Phobius"/>
    </source>
</evidence>
<feature type="compositionally biased region" description="Low complexity" evidence="1">
    <location>
        <begin position="173"/>
        <end position="182"/>
    </location>
</feature>
<evidence type="ECO:0000313" key="3">
    <source>
        <dbReference type="EMBL" id="KAK9840337.1"/>
    </source>
</evidence>
<dbReference type="EMBL" id="JALJOS010000004">
    <property type="protein sequence ID" value="KAK9840337.1"/>
    <property type="molecule type" value="Genomic_DNA"/>
</dbReference>
<accession>A0AAW1S3D6</accession>
<feature type="region of interest" description="Disordered" evidence="1">
    <location>
        <begin position="170"/>
        <end position="198"/>
    </location>
</feature>
<reference evidence="3 4" key="1">
    <citation type="journal article" date="2024" name="Nat. Commun.">
        <title>Phylogenomics reveals the evolutionary origins of lichenization in chlorophyte algae.</title>
        <authorList>
            <person name="Puginier C."/>
            <person name="Libourel C."/>
            <person name="Otte J."/>
            <person name="Skaloud P."/>
            <person name="Haon M."/>
            <person name="Grisel S."/>
            <person name="Petersen M."/>
            <person name="Berrin J.G."/>
            <person name="Delaux P.M."/>
            <person name="Dal Grande F."/>
            <person name="Keller J."/>
        </authorList>
    </citation>
    <scope>NUCLEOTIDE SEQUENCE [LARGE SCALE GENOMIC DNA]</scope>
    <source>
        <strain evidence="3 4">SAG 2145</strain>
    </source>
</reference>
<proteinExistence type="predicted"/>
<gene>
    <name evidence="3" type="ORF">WJX74_007868</name>
</gene>
<dbReference type="AlphaFoldDB" id="A0AAW1S3D6"/>